<proteinExistence type="predicted"/>
<dbReference type="EMBL" id="CP028941">
    <property type="protein sequence ID" value="QKM62284.1"/>
    <property type="molecule type" value="Genomic_DNA"/>
</dbReference>
<gene>
    <name evidence="3" type="ORF">DCO16_03875</name>
</gene>
<dbReference type="AlphaFoldDB" id="A0A6M9PJG4"/>
<keyword evidence="1" id="KW-0472">Membrane</keyword>
<feature type="transmembrane region" description="Helical" evidence="1">
    <location>
        <begin position="162"/>
        <end position="191"/>
    </location>
</feature>
<dbReference type="Pfam" id="PF01757">
    <property type="entry name" value="Acyl_transf_3"/>
    <property type="match status" value="1"/>
</dbReference>
<evidence type="ECO:0000313" key="4">
    <source>
        <dbReference type="Proteomes" id="UP000500806"/>
    </source>
</evidence>
<dbReference type="KEGG" id="pani:DCO16_03875"/>
<feature type="transmembrane region" description="Helical" evidence="1">
    <location>
        <begin position="50"/>
        <end position="70"/>
    </location>
</feature>
<keyword evidence="3" id="KW-0012">Acyltransferase</keyword>
<dbReference type="Proteomes" id="UP000500806">
    <property type="component" value="Chromosome"/>
</dbReference>
<dbReference type="PANTHER" id="PTHR11161:SF0">
    <property type="entry name" value="O-ACYLTRANSFERASE LIKE PROTEIN"/>
    <property type="match status" value="1"/>
</dbReference>
<organism evidence="3 4">
    <name type="scientific">Polynucleobacter antarcticus</name>
    <dbReference type="NCBI Taxonomy" id="1743162"/>
    <lineage>
        <taxon>Bacteria</taxon>
        <taxon>Pseudomonadati</taxon>
        <taxon>Pseudomonadota</taxon>
        <taxon>Betaproteobacteria</taxon>
        <taxon>Burkholderiales</taxon>
        <taxon>Burkholderiaceae</taxon>
        <taxon>Polynucleobacter</taxon>
    </lineage>
</organism>
<feature type="transmembrane region" description="Helical" evidence="1">
    <location>
        <begin position="12"/>
        <end position="30"/>
    </location>
</feature>
<dbReference type="GO" id="GO:0016747">
    <property type="term" value="F:acyltransferase activity, transferring groups other than amino-acyl groups"/>
    <property type="evidence" value="ECO:0007669"/>
    <property type="project" value="InterPro"/>
</dbReference>
<feature type="transmembrane region" description="Helical" evidence="1">
    <location>
        <begin position="197"/>
        <end position="216"/>
    </location>
</feature>
<reference evidence="3 4" key="1">
    <citation type="submission" date="2018-04" db="EMBL/GenBank/DDBJ databases">
        <title>Polynucleobacter sp. LimPoW16 genome.</title>
        <authorList>
            <person name="Hahn M.W."/>
        </authorList>
    </citation>
    <scope>NUCLEOTIDE SEQUENCE [LARGE SCALE GENOMIC DNA]</scope>
    <source>
        <strain evidence="3 4">LimPoW16</strain>
    </source>
</reference>
<feature type="transmembrane region" description="Helical" evidence="1">
    <location>
        <begin position="253"/>
        <end position="273"/>
    </location>
</feature>
<dbReference type="InterPro" id="IPR002656">
    <property type="entry name" value="Acyl_transf_3_dom"/>
</dbReference>
<feature type="transmembrane region" description="Helical" evidence="1">
    <location>
        <begin position="326"/>
        <end position="346"/>
    </location>
</feature>
<evidence type="ECO:0000313" key="3">
    <source>
        <dbReference type="EMBL" id="QKM62284.1"/>
    </source>
</evidence>
<feature type="transmembrane region" description="Helical" evidence="1">
    <location>
        <begin position="228"/>
        <end position="247"/>
    </location>
</feature>
<feature type="transmembrane region" description="Helical" evidence="1">
    <location>
        <begin position="294"/>
        <end position="320"/>
    </location>
</feature>
<dbReference type="RefSeq" id="WP_173942435.1">
    <property type="nucleotide sequence ID" value="NZ_CBCSCD010000003.1"/>
</dbReference>
<feature type="transmembrane region" description="Helical" evidence="1">
    <location>
        <begin position="91"/>
        <end position="112"/>
    </location>
</feature>
<dbReference type="InterPro" id="IPR052728">
    <property type="entry name" value="O2_lipid_transport_reg"/>
</dbReference>
<evidence type="ECO:0000256" key="1">
    <source>
        <dbReference type="SAM" id="Phobius"/>
    </source>
</evidence>
<keyword evidence="3" id="KW-0808">Transferase</keyword>
<sequence length="358" mass="40154">MKPSSSLLLIDFLKVFAAVLIIAHHLSNYGQIAQDAMLVLPNTMSFLFEYGRYAVQIFLVLAGYLAAQSLSRFATIAFSSKTLLRVVINRYLRLVAPFIAALILTMACAWLARFWVADEFVGETETLGQFVAHLFFIQGILGLESISAGAWYVAIDWQLYSVLAILLISFSAYQVVIWILAIVAVASLLFFNRSSAYEAYFIYFIGSYSLGVLAYLAKNYPDLRVARLAKFALMAIGVLIALSSFQEVWLRNYLAWFVALILLIWGNTPYPVINSAKQSLRAKLLKGMQWGSQRSYCAFLIHFAFILLANTIYIALGWHAYESGSIAIALMIGVLICSTVAANYLYRWIELPAMRLKI</sequence>
<dbReference type="PANTHER" id="PTHR11161">
    <property type="entry name" value="O-ACYLTRANSFERASE"/>
    <property type="match status" value="1"/>
</dbReference>
<keyword evidence="1" id="KW-0812">Transmembrane</keyword>
<protein>
    <submittedName>
        <fullName evidence="3">Acyltransferase</fullName>
    </submittedName>
</protein>
<keyword evidence="4" id="KW-1185">Reference proteome</keyword>
<keyword evidence="1" id="KW-1133">Transmembrane helix</keyword>
<evidence type="ECO:0000259" key="2">
    <source>
        <dbReference type="Pfam" id="PF01757"/>
    </source>
</evidence>
<name>A0A6M9PJG4_9BURK</name>
<accession>A0A6M9PJG4</accession>
<feature type="domain" description="Acyltransferase 3" evidence="2">
    <location>
        <begin position="10"/>
        <end position="341"/>
    </location>
</feature>
<feature type="transmembrane region" description="Helical" evidence="1">
    <location>
        <begin position="132"/>
        <end position="155"/>
    </location>
</feature>